<dbReference type="AlphaFoldDB" id="A0A2C9D687"/>
<organism evidence="1 2">
    <name type="scientific">Hartmannibacter diazotrophicus</name>
    <dbReference type="NCBI Taxonomy" id="1482074"/>
    <lineage>
        <taxon>Bacteria</taxon>
        <taxon>Pseudomonadati</taxon>
        <taxon>Pseudomonadota</taxon>
        <taxon>Alphaproteobacteria</taxon>
        <taxon>Hyphomicrobiales</taxon>
        <taxon>Pleomorphomonadaceae</taxon>
        <taxon>Hartmannibacter</taxon>
    </lineage>
</organism>
<protein>
    <recommendedName>
        <fullName evidence="3">Ribbon-helix-helix protein CopG domain-containing protein</fullName>
    </recommendedName>
</protein>
<evidence type="ECO:0008006" key="3">
    <source>
        <dbReference type="Google" id="ProtNLM"/>
    </source>
</evidence>
<gene>
    <name evidence="1" type="ORF">HDIA_2117</name>
</gene>
<dbReference type="OrthoDB" id="8455234at2"/>
<name>A0A2C9D687_9HYPH</name>
<evidence type="ECO:0000313" key="2">
    <source>
        <dbReference type="Proteomes" id="UP000223606"/>
    </source>
</evidence>
<proteinExistence type="predicted"/>
<dbReference type="EMBL" id="LT960614">
    <property type="protein sequence ID" value="SON55658.1"/>
    <property type="molecule type" value="Genomic_DNA"/>
</dbReference>
<dbReference type="Proteomes" id="UP000223606">
    <property type="component" value="Chromosome 1"/>
</dbReference>
<dbReference type="RefSeq" id="WP_157775495.1">
    <property type="nucleotide sequence ID" value="NZ_LT960614.1"/>
</dbReference>
<sequence length="51" mass="5572">MPARTIRLTLNAQQLELIDRTVAKGVAPDRTALVRLALKEMAGRPSQEGQS</sequence>
<accession>A0A2C9D687</accession>
<dbReference type="KEGG" id="hdi:HDIA_2117"/>
<reference evidence="2" key="1">
    <citation type="submission" date="2017-09" db="EMBL/GenBank/DDBJ databases">
        <title>Genome sequence of Nannocystis excedens DSM 71.</title>
        <authorList>
            <person name="Blom J."/>
        </authorList>
    </citation>
    <scope>NUCLEOTIDE SEQUENCE [LARGE SCALE GENOMIC DNA]</scope>
    <source>
        <strain evidence="2">type strain: E19</strain>
    </source>
</reference>
<keyword evidence="2" id="KW-1185">Reference proteome</keyword>
<evidence type="ECO:0000313" key="1">
    <source>
        <dbReference type="EMBL" id="SON55658.1"/>
    </source>
</evidence>